<evidence type="ECO:0000256" key="1">
    <source>
        <dbReference type="SAM" id="Phobius"/>
    </source>
</evidence>
<name>A0A8T4II82_9SPHN</name>
<keyword evidence="1" id="KW-0472">Membrane</keyword>
<protein>
    <submittedName>
        <fullName evidence="2">Uncharacterized protein</fullName>
    </submittedName>
</protein>
<dbReference type="Proteomes" id="UP000676996">
    <property type="component" value="Unassembled WGS sequence"/>
</dbReference>
<feature type="transmembrane region" description="Helical" evidence="1">
    <location>
        <begin position="6"/>
        <end position="23"/>
    </location>
</feature>
<evidence type="ECO:0000313" key="3">
    <source>
        <dbReference type="Proteomes" id="UP000676996"/>
    </source>
</evidence>
<dbReference type="EMBL" id="JAGRQC010000001">
    <property type="protein sequence ID" value="MBR0552009.1"/>
    <property type="molecule type" value="Genomic_DNA"/>
</dbReference>
<keyword evidence="1" id="KW-1133">Transmembrane helix</keyword>
<reference evidence="2" key="1">
    <citation type="submission" date="2021-04" db="EMBL/GenBank/DDBJ databases">
        <title>Ouciella asimina sp. nov., isolated from the surface seawater in the hydrothermal field of Okinawa Trough.</title>
        <authorList>
            <person name="Shuang W."/>
        </authorList>
    </citation>
    <scope>NUCLEOTIDE SEQUENCE</scope>
    <source>
        <strain evidence="2">LXI357</strain>
    </source>
</reference>
<dbReference type="AlphaFoldDB" id="A0A8T4II82"/>
<keyword evidence="1" id="KW-0812">Transmembrane</keyword>
<proteinExistence type="predicted"/>
<keyword evidence="3" id="KW-1185">Reference proteome</keyword>
<sequence>MSRSLVILIILLIVVVGGLFFLANRNTEQQPTHVEKAVSLENLTD</sequence>
<comment type="caution">
    <text evidence="2">The sequence shown here is derived from an EMBL/GenBank/DDBJ whole genome shotgun (WGS) entry which is preliminary data.</text>
</comment>
<organism evidence="2 3">
    <name type="scientific">Stakelama marina</name>
    <dbReference type="NCBI Taxonomy" id="2826939"/>
    <lineage>
        <taxon>Bacteria</taxon>
        <taxon>Pseudomonadati</taxon>
        <taxon>Pseudomonadota</taxon>
        <taxon>Alphaproteobacteria</taxon>
        <taxon>Sphingomonadales</taxon>
        <taxon>Sphingomonadaceae</taxon>
        <taxon>Stakelama</taxon>
    </lineage>
</organism>
<accession>A0A8T4II82</accession>
<evidence type="ECO:0000313" key="2">
    <source>
        <dbReference type="EMBL" id="MBR0552009.1"/>
    </source>
</evidence>
<dbReference type="RefSeq" id="WP_284053265.1">
    <property type="nucleotide sequence ID" value="NZ_JAGRQC010000001.1"/>
</dbReference>
<gene>
    <name evidence="2" type="ORF">J7S20_05780</name>
</gene>